<accession>A0A8D9B0W1</accession>
<evidence type="ECO:0000256" key="2">
    <source>
        <dbReference type="SAM" id="MobiDB-lite"/>
    </source>
</evidence>
<feature type="compositionally biased region" description="Low complexity" evidence="2">
    <location>
        <begin position="394"/>
        <end position="407"/>
    </location>
</feature>
<feature type="region of interest" description="Disordered" evidence="2">
    <location>
        <begin position="50"/>
        <end position="69"/>
    </location>
</feature>
<organism evidence="4">
    <name type="scientific">Cacopsylla melanoneura</name>
    <dbReference type="NCBI Taxonomy" id="428564"/>
    <lineage>
        <taxon>Eukaryota</taxon>
        <taxon>Metazoa</taxon>
        <taxon>Ecdysozoa</taxon>
        <taxon>Arthropoda</taxon>
        <taxon>Hexapoda</taxon>
        <taxon>Insecta</taxon>
        <taxon>Pterygota</taxon>
        <taxon>Neoptera</taxon>
        <taxon>Paraneoptera</taxon>
        <taxon>Hemiptera</taxon>
        <taxon>Sternorrhyncha</taxon>
        <taxon>Psylloidea</taxon>
        <taxon>Psyllidae</taxon>
        <taxon>Psyllinae</taxon>
        <taxon>Cacopsylla</taxon>
    </lineage>
</organism>
<feature type="domain" description="Retrotransposon gag" evidence="3">
    <location>
        <begin position="227"/>
        <end position="313"/>
    </location>
</feature>
<dbReference type="PANTHER" id="PTHR33194">
    <property type="entry name" value="ZINC KNUCKLE DOMAINCONTAINING PROTEIN"/>
    <property type="match status" value="1"/>
</dbReference>
<dbReference type="EMBL" id="HBUF01416377">
    <property type="protein sequence ID" value="CAG6739960.1"/>
    <property type="molecule type" value="Transcribed_RNA"/>
</dbReference>
<name>A0A8D9B0W1_9HEMI</name>
<feature type="region of interest" description="Disordered" evidence="2">
    <location>
        <begin position="346"/>
        <end position="470"/>
    </location>
</feature>
<evidence type="ECO:0000259" key="3">
    <source>
        <dbReference type="Pfam" id="PF03732"/>
    </source>
</evidence>
<dbReference type="EMBL" id="HBUF01601011">
    <property type="protein sequence ID" value="CAG6776120.1"/>
    <property type="molecule type" value="Transcribed_RNA"/>
</dbReference>
<dbReference type="PANTHER" id="PTHR33194:SF4">
    <property type="entry name" value="CCHC-TYPE DOMAIN-CONTAINING PROTEIN"/>
    <property type="match status" value="1"/>
</dbReference>
<evidence type="ECO:0000256" key="1">
    <source>
        <dbReference type="SAM" id="Coils"/>
    </source>
</evidence>
<feature type="compositionally biased region" description="Polar residues" evidence="2">
    <location>
        <begin position="413"/>
        <end position="470"/>
    </location>
</feature>
<dbReference type="InterPro" id="IPR005162">
    <property type="entry name" value="Retrotrans_gag_dom"/>
</dbReference>
<keyword evidence="1" id="KW-0175">Coiled coil</keyword>
<feature type="compositionally biased region" description="Polar residues" evidence="2">
    <location>
        <begin position="364"/>
        <end position="379"/>
    </location>
</feature>
<protein>
    <recommendedName>
        <fullName evidence="3">Retrotransposon gag domain-containing protein</fullName>
    </recommendedName>
</protein>
<feature type="coiled-coil region" evidence="1">
    <location>
        <begin position="129"/>
        <end position="156"/>
    </location>
</feature>
<dbReference type="Pfam" id="PF03732">
    <property type="entry name" value="Retrotrans_gag"/>
    <property type="match status" value="1"/>
</dbReference>
<dbReference type="AlphaFoldDB" id="A0A8D9B0W1"/>
<reference evidence="4" key="1">
    <citation type="submission" date="2021-05" db="EMBL/GenBank/DDBJ databases">
        <authorList>
            <person name="Alioto T."/>
            <person name="Alioto T."/>
            <person name="Gomez Garrido J."/>
        </authorList>
    </citation>
    <scope>NUCLEOTIDE SEQUENCE</scope>
</reference>
<sequence length="506" mass="58884">MDYIVSKISNKELKSLLTKYNLVSTGEIPELRQRLLRVLNNQIENTDKIEDPNLTLSEEENTSEQQAKPDFAEISLAFKRSEEEKLQEKTFTSQVLHDNTLDISSIVKEFEQINLSKTGPNLATAIENAEKTGEAIQEIGRKINELEQTRNVQQDLPQNERSIRIDDLQTLWQTLAAEKKKETIRVNPIHFNGKQSEDVEKFITSFSRAIQANNWDQNDSMNYIGNFLKGAASDALENFSSQVPNASVEDVFDYLRLHFQTNKYYDTKAQLENRIWNETESVFEYITDVLRLCRLIDNHTTEREQIRNVVKGLSLEMIDKITILKPNTLNELLDHVKAIQNADEIKKQRAMKTQPTKQDENTNSHKSNVQNKNNFQVGNNGRFRQYVPTRFQTNDNYNRNRYQPRNNFKPYQPRNNFQPRNSFQPFNSPQNNFHNGNGYQPSPEKNTQNMRAQFQSKNSHQGEQVSPRIFQNNPVGCHICNKKNHETKDCFKRNQDFRTGNSTAEK</sequence>
<evidence type="ECO:0000313" key="4">
    <source>
        <dbReference type="EMBL" id="CAG6776120.1"/>
    </source>
</evidence>
<proteinExistence type="predicted"/>